<evidence type="ECO:0000256" key="3">
    <source>
        <dbReference type="ARBA" id="ARBA00022643"/>
    </source>
</evidence>
<keyword evidence="3" id="KW-0288">FMN</keyword>
<dbReference type="PANTHER" id="PTHR30546:SF23">
    <property type="entry name" value="FLAVOPROTEIN-LIKE PROTEIN YCP4-RELATED"/>
    <property type="match status" value="1"/>
</dbReference>
<dbReference type="GO" id="GO:0003955">
    <property type="term" value="F:NAD(P)H dehydrogenase (quinone) activity"/>
    <property type="evidence" value="ECO:0007669"/>
    <property type="project" value="TreeGrafter"/>
</dbReference>
<evidence type="ECO:0000259" key="4">
    <source>
        <dbReference type="PROSITE" id="PS50902"/>
    </source>
</evidence>
<evidence type="ECO:0000256" key="2">
    <source>
        <dbReference type="ARBA" id="ARBA00022630"/>
    </source>
</evidence>
<sequence>MQAIQMSAIPITVAVLFHSGFGHTARQAEAVRRGIERVAGASVLYLTSAEAQGRLDDLELADAIIFGAPTYMGSASGPFKTFMDSTSKAYARGAWKDKIAAGFTNSASRSGDKLATLTQFAIFAAQHCMHWVNLGLPAGNNSTHGSEQDLNRLGFWLGAASQSNADQGPDVAPPEADLLTAEHLGERVSIVTQQFVRGRLPAAEGLWSGMSREARHDRVRL</sequence>
<dbReference type="Pfam" id="PF03358">
    <property type="entry name" value="FMN_red"/>
    <property type="match status" value="1"/>
</dbReference>
<comment type="caution">
    <text evidence="5">The sequence shown here is derived from an EMBL/GenBank/DDBJ whole genome shotgun (WGS) entry which is preliminary data.</text>
</comment>
<evidence type="ECO:0000256" key="1">
    <source>
        <dbReference type="ARBA" id="ARBA00001917"/>
    </source>
</evidence>
<evidence type="ECO:0000313" key="5">
    <source>
        <dbReference type="EMBL" id="GEP57624.1"/>
    </source>
</evidence>
<name>A0A512NFA6_9HYPH</name>
<dbReference type="InterPro" id="IPR005025">
    <property type="entry name" value="FMN_Rdtase-like_dom"/>
</dbReference>
<feature type="domain" description="Flavodoxin-like" evidence="4">
    <location>
        <begin position="13"/>
        <end position="189"/>
    </location>
</feature>
<dbReference type="SUPFAM" id="SSF52218">
    <property type="entry name" value="Flavoproteins"/>
    <property type="match status" value="1"/>
</dbReference>
<dbReference type="RefSeq" id="WP_246158729.1">
    <property type="nucleotide sequence ID" value="NZ_BKAJ01000083.1"/>
</dbReference>
<dbReference type="PANTHER" id="PTHR30546">
    <property type="entry name" value="FLAVODOXIN-RELATED PROTEIN WRBA-RELATED"/>
    <property type="match status" value="1"/>
</dbReference>
<keyword evidence="2" id="KW-0285">Flavoprotein</keyword>
<dbReference type="InterPro" id="IPR008254">
    <property type="entry name" value="Flavodoxin/NO_synth"/>
</dbReference>
<dbReference type="InterPro" id="IPR029039">
    <property type="entry name" value="Flavoprotein-like_sf"/>
</dbReference>
<dbReference type="InterPro" id="IPR001226">
    <property type="entry name" value="Flavodoxin_CS"/>
</dbReference>
<accession>A0A512NFA6</accession>
<dbReference type="GO" id="GO:0009055">
    <property type="term" value="F:electron transfer activity"/>
    <property type="evidence" value="ECO:0007669"/>
    <property type="project" value="InterPro"/>
</dbReference>
<dbReference type="AlphaFoldDB" id="A0A512NFA6"/>
<dbReference type="EMBL" id="BKAJ01000083">
    <property type="protein sequence ID" value="GEP57624.1"/>
    <property type="molecule type" value="Genomic_DNA"/>
</dbReference>
<evidence type="ECO:0000313" key="6">
    <source>
        <dbReference type="Proteomes" id="UP000321058"/>
    </source>
</evidence>
<gene>
    <name evidence="5" type="ORF">RSO01_47900</name>
</gene>
<keyword evidence="6" id="KW-1185">Reference proteome</keyword>
<dbReference type="Proteomes" id="UP000321058">
    <property type="component" value="Unassembled WGS sequence"/>
</dbReference>
<dbReference type="GO" id="GO:0010181">
    <property type="term" value="F:FMN binding"/>
    <property type="evidence" value="ECO:0007669"/>
    <property type="project" value="InterPro"/>
</dbReference>
<dbReference type="PROSITE" id="PS00201">
    <property type="entry name" value="FLAVODOXIN"/>
    <property type="match status" value="1"/>
</dbReference>
<dbReference type="GO" id="GO:0016020">
    <property type="term" value="C:membrane"/>
    <property type="evidence" value="ECO:0007669"/>
    <property type="project" value="TreeGrafter"/>
</dbReference>
<dbReference type="Gene3D" id="3.40.50.360">
    <property type="match status" value="1"/>
</dbReference>
<protein>
    <submittedName>
        <fullName evidence="5">FMN reductase</fullName>
    </submittedName>
</protein>
<reference evidence="5 6" key="1">
    <citation type="submission" date="2019-07" db="EMBL/GenBank/DDBJ databases">
        <title>Whole genome shotgun sequence of Reyranella soli NBRC 108950.</title>
        <authorList>
            <person name="Hosoyama A."/>
            <person name="Uohara A."/>
            <person name="Ohji S."/>
            <person name="Ichikawa N."/>
        </authorList>
    </citation>
    <scope>NUCLEOTIDE SEQUENCE [LARGE SCALE GENOMIC DNA]</scope>
    <source>
        <strain evidence="5 6">NBRC 108950</strain>
    </source>
</reference>
<organism evidence="5 6">
    <name type="scientific">Reyranella soli</name>
    <dbReference type="NCBI Taxonomy" id="1230389"/>
    <lineage>
        <taxon>Bacteria</taxon>
        <taxon>Pseudomonadati</taxon>
        <taxon>Pseudomonadota</taxon>
        <taxon>Alphaproteobacteria</taxon>
        <taxon>Hyphomicrobiales</taxon>
        <taxon>Reyranellaceae</taxon>
        <taxon>Reyranella</taxon>
    </lineage>
</organism>
<dbReference type="PROSITE" id="PS50902">
    <property type="entry name" value="FLAVODOXIN_LIKE"/>
    <property type="match status" value="1"/>
</dbReference>
<proteinExistence type="predicted"/>
<comment type="cofactor">
    <cofactor evidence="1">
        <name>FMN</name>
        <dbReference type="ChEBI" id="CHEBI:58210"/>
    </cofactor>
</comment>